<dbReference type="Proteomes" id="UP000541444">
    <property type="component" value="Unassembled WGS sequence"/>
</dbReference>
<dbReference type="InterPro" id="IPR036397">
    <property type="entry name" value="RNaseH_sf"/>
</dbReference>
<dbReference type="InterPro" id="IPR012337">
    <property type="entry name" value="RNaseH-like_sf"/>
</dbReference>
<reference evidence="3 4" key="1">
    <citation type="journal article" date="2020" name="IScience">
        <title>Genome Sequencing of the Endangered Kingdonia uniflora (Circaeasteraceae, Ranunculales) Reveals Potential Mechanisms of Evolutionary Specialization.</title>
        <authorList>
            <person name="Sun Y."/>
            <person name="Deng T."/>
            <person name="Zhang A."/>
            <person name="Moore M.J."/>
            <person name="Landis J.B."/>
            <person name="Lin N."/>
            <person name="Zhang H."/>
            <person name="Zhang X."/>
            <person name="Huang J."/>
            <person name="Zhang X."/>
            <person name="Sun H."/>
            <person name="Wang H."/>
        </authorList>
    </citation>
    <scope>NUCLEOTIDE SEQUENCE [LARGE SCALE GENOMIC DNA]</scope>
    <source>
        <strain evidence="3">TB1705</strain>
        <tissue evidence="3">Leaf</tissue>
    </source>
</reference>
<comment type="caution">
    <text evidence="3">The sequence shown here is derived from an EMBL/GenBank/DDBJ whole genome shotgun (WGS) entry which is preliminary data.</text>
</comment>
<name>A0A7J7NHU7_9MAGN</name>
<dbReference type="EMBL" id="JACGCM010000779">
    <property type="protein sequence ID" value="KAF6166727.1"/>
    <property type="molecule type" value="Genomic_DNA"/>
</dbReference>
<dbReference type="Gene3D" id="3.30.420.10">
    <property type="entry name" value="Ribonuclease H-like superfamily/Ribonuclease H"/>
    <property type="match status" value="2"/>
</dbReference>
<dbReference type="GO" id="GO:0003676">
    <property type="term" value="F:nucleic acid binding"/>
    <property type="evidence" value="ECO:0007669"/>
    <property type="project" value="InterPro"/>
</dbReference>
<dbReference type="OrthoDB" id="10252740at2759"/>
<sequence>MSLLLLQLQNGVGNYGHGPMKILIFGADATHPQPGEDSSPSIAAVVASLDWPEVTEYRALTPLKGILQGEWASESLTDHILQRHHTRFFTIDRNSYGKSGNIMPGTVVDTMICHPTEFDLYLCSHSGIHAIIPASRIISHSLESCPDFAHHRHERLRHNITRPIVFPFGKQIQVHPPKHSSEAQYQQTNRQPDTFSSNKKEPQDDINREGIGHIIQMAIANLNRWSSHPRTMAKTLEKDQQPHFRFDRLPQGPVDDRHTLPQEASELTVHRHWEDLMYRQQKPGATIEVITATK</sequence>
<gene>
    <name evidence="3" type="ORF">GIB67_005603</name>
</gene>
<evidence type="ECO:0000313" key="3">
    <source>
        <dbReference type="EMBL" id="KAF6166727.1"/>
    </source>
</evidence>
<protein>
    <recommendedName>
        <fullName evidence="2">Piwi domain-containing protein</fullName>
    </recommendedName>
</protein>
<feature type="domain" description="Piwi" evidence="2">
    <location>
        <begin position="82"/>
        <end position="128"/>
    </location>
</feature>
<accession>A0A7J7NHU7</accession>
<evidence type="ECO:0000259" key="2">
    <source>
        <dbReference type="Pfam" id="PF02171"/>
    </source>
</evidence>
<dbReference type="Pfam" id="PF02171">
    <property type="entry name" value="Piwi"/>
    <property type="match status" value="1"/>
</dbReference>
<proteinExistence type="predicted"/>
<feature type="region of interest" description="Disordered" evidence="1">
    <location>
        <begin position="174"/>
        <end position="205"/>
    </location>
</feature>
<dbReference type="InterPro" id="IPR003165">
    <property type="entry name" value="Piwi"/>
</dbReference>
<feature type="compositionally biased region" description="Polar residues" evidence="1">
    <location>
        <begin position="182"/>
        <end position="197"/>
    </location>
</feature>
<evidence type="ECO:0000256" key="1">
    <source>
        <dbReference type="SAM" id="MobiDB-lite"/>
    </source>
</evidence>
<evidence type="ECO:0000313" key="4">
    <source>
        <dbReference type="Proteomes" id="UP000541444"/>
    </source>
</evidence>
<dbReference type="PANTHER" id="PTHR22891">
    <property type="entry name" value="EUKARYOTIC TRANSLATION INITIATION FACTOR 2C"/>
    <property type="match status" value="1"/>
</dbReference>
<keyword evidence="4" id="KW-1185">Reference proteome</keyword>
<organism evidence="3 4">
    <name type="scientific">Kingdonia uniflora</name>
    <dbReference type="NCBI Taxonomy" id="39325"/>
    <lineage>
        <taxon>Eukaryota</taxon>
        <taxon>Viridiplantae</taxon>
        <taxon>Streptophyta</taxon>
        <taxon>Embryophyta</taxon>
        <taxon>Tracheophyta</taxon>
        <taxon>Spermatophyta</taxon>
        <taxon>Magnoliopsida</taxon>
        <taxon>Ranunculales</taxon>
        <taxon>Circaeasteraceae</taxon>
        <taxon>Kingdonia</taxon>
    </lineage>
</organism>
<dbReference type="AlphaFoldDB" id="A0A7J7NHU7"/>
<dbReference type="SUPFAM" id="SSF53098">
    <property type="entry name" value="Ribonuclease H-like"/>
    <property type="match status" value="1"/>
</dbReference>